<evidence type="ECO:0000313" key="1">
    <source>
        <dbReference type="EMBL" id="KAF2274554.1"/>
    </source>
</evidence>
<evidence type="ECO:0000313" key="2">
    <source>
        <dbReference type="Proteomes" id="UP000800097"/>
    </source>
</evidence>
<sequence>MPRFLRGSPAETVRTAAGHRLMDWEGFLTITHKEAKDLVQEEPSTNWRRLPASKKQTVFRRVNAKLAAEGIPQVEEDVLIWRMSQAIRAARKAVNREAETAVLNSNTAAGTRPFDPVRDSLAMQSSRVLCPHSGDS</sequence>
<protein>
    <submittedName>
        <fullName evidence="1">Uncharacterized protein</fullName>
    </submittedName>
</protein>
<proteinExistence type="predicted"/>
<name>A0A6A6JEA7_WESOR</name>
<dbReference type="GeneID" id="54555932"/>
<reference evidence="1" key="1">
    <citation type="journal article" date="2020" name="Stud. Mycol.">
        <title>101 Dothideomycetes genomes: a test case for predicting lifestyles and emergence of pathogens.</title>
        <authorList>
            <person name="Haridas S."/>
            <person name="Albert R."/>
            <person name="Binder M."/>
            <person name="Bloem J."/>
            <person name="Labutti K."/>
            <person name="Salamov A."/>
            <person name="Andreopoulos B."/>
            <person name="Baker S."/>
            <person name="Barry K."/>
            <person name="Bills G."/>
            <person name="Bluhm B."/>
            <person name="Cannon C."/>
            <person name="Castanera R."/>
            <person name="Culley D."/>
            <person name="Daum C."/>
            <person name="Ezra D."/>
            <person name="Gonzalez J."/>
            <person name="Henrissat B."/>
            <person name="Kuo A."/>
            <person name="Liang C."/>
            <person name="Lipzen A."/>
            <person name="Lutzoni F."/>
            <person name="Magnuson J."/>
            <person name="Mondo S."/>
            <person name="Nolan M."/>
            <person name="Ohm R."/>
            <person name="Pangilinan J."/>
            <person name="Park H.-J."/>
            <person name="Ramirez L."/>
            <person name="Alfaro M."/>
            <person name="Sun H."/>
            <person name="Tritt A."/>
            <person name="Yoshinaga Y."/>
            <person name="Zwiers L.-H."/>
            <person name="Turgeon B."/>
            <person name="Goodwin S."/>
            <person name="Spatafora J."/>
            <person name="Crous P."/>
            <person name="Grigoriev I."/>
        </authorList>
    </citation>
    <scope>NUCLEOTIDE SEQUENCE</scope>
    <source>
        <strain evidence="1">CBS 379.55</strain>
    </source>
</reference>
<dbReference type="RefSeq" id="XP_033652093.1">
    <property type="nucleotide sequence ID" value="XM_033802757.1"/>
</dbReference>
<dbReference type="Proteomes" id="UP000800097">
    <property type="component" value="Unassembled WGS sequence"/>
</dbReference>
<dbReference type="OrthoDB" id="3937045at2759"/>
<dbReference type="AlphaFoldDB" id="A0A6A6JEA7"/>
<organism evidence="1 2">
    <name type="scientific">Westerdykella ornata</name>
    <dbReference type="NCBI Taxonomy" id="318751"/>
    <lineage>
        <taxon>Eukaryota</taxon>
        <taxon>Fungi</taxon>
        <taxon>Dikarya</taxon>
        <taxon>Ascomycota</taxon>
        <taxon>Pezizomycotina</taxon>
        <taxon>Dothideomycetes</taxon>
        <taxon>Pleosporomycetidae</taxon>
        <taxon>Pleosporales</taxon>
        <taxon>Sporormiaceae</taxon>
        <taxon>Westerdykella</taxon>
    </lineage>
</organism>
<gene>
    <name evidence="1" type="ORF">EI97DRAFT_502664</name>
</gene>
<dbReference type="EMBL" id="ML986502">
    <property type="protein sequence ID" value="KAF2274554.1"/>
    <property type="molecule type" value="Genomic_DNA"/>
</dbReference>
<accession>A0A6A6JEA7</accession>
<keyword evidence="2" id="KW-1185">Reference proteome</keyword>